<dbReference type="PANTHER" id="PTHR11228">
    <property type="entry name" value="RADICAL SAM DOMAIN PROTEIN"/>
    <property type="match status" value="1"/>
</dbReference>
<dbReference type="NCBIfam" id="TIGR04085">
    <property type="entry name" value="rSAM_more_4Fe4S"/>
    <property type="match status" value="1"/>
</dbReference>
<keyword evidence="4" id="KW-0411">Iron-sulfur</keyword>
<dbReference type="InterPro" id="IPR023885">
    <property type="entry name" value="4Fe4S-binding_SPASM_dom"/>
</dbReference>
<dbReference type="GO" id="GO:0046872">
    <property type="term" value="F:metal ion binding"/>
    <property type="evidence" value="ECO:0007669"/>
    <property type="project" value="UniProtKB-KW"/>
</dbReference>
<dbReference type="InterPro" id="IPR006638">
    <property type="entry name" value="Elp3/MiaA/NifB-like_rSAM"/>
</dbReference>
<dbReference type="InterPro" id="IPR058240">
    <property type="entry name" value="rSAM_sf"/>
</dbReference>
<evidence type="ECO:0000256" key="1">
    <source>
        <dbReference type="ARBA" id="ARBA00022691"/>
    </source>
</evidence>
<dbReference type="Gene3D" id="3.40.140.10">
    <property type="entry name" value="Cytidine Deaminase, domain 2"/>
    <property type="match status" value="1"/>
</dbReference>
<evidence type="ECO:0000256" key="3">
    <source>
        <dbReference type="ARBA" id="ARBA00023004"/>
    </source>
</evidence>
<evidence type="ECO:0000313" key="11">
    <source>
        <dbReference type="Proteomes" id="UP000286561"/>
    </source>
</evidence>
<dbReference type="AlphaFoldDB" id="A0A413PVD4"/>
<evidence type="ECO:0000259" key="5">
    <source>
        <dbReference type="PROSITE" id="PS51918"/>
    </source>
</evidence>
<dbReference type="SFLD" id="SFLDG01067">
    <property type="entry name" value="SPASM/twitch_domain_containing"/>
    <property type="match status" value="1"/>
</dbReference>
<dbReference type="SFLD" id="SFLDG01386">
    <property type="entry name" value="main_SPASM_domain-containing"/>
    <property type="match status" value="1"/>
</dbReference>
<name>A0A413PVD4_9FIRM</name>
<reference evidence="9 10" key="1">
    <citation type="submission" date="2018-08" db="EMBL/GenBank/DDBJ databases">
        <title>A genome reference for cultivated species of the human gut microbiota.</title>
        <authorList>
            <person name="Zou Y."/>
            <person name="Xue W."/>
            <person name="Luo G."/>
        </authorList>
    </citation>
    <scope>NUCLEOTIDE SEQUENCE [LARGE SCALE GENOMIC DNA]</scope>
    <source>
        <strain evidence="8 9">AF45-14BH</strain>
        <strain evidence="7 10">AM34-3LB</strain>
        <strain evidence="6 11">AM48-23BH</strain>
    </source>
</reference>
<dbReference type="GO" id="GO:0051536">
    <property type="term" value="F:iron-sulfur cluster binding"/>
    <property type="evidence" value="ECO:0007669"/>
    <property type="project" value="UniProtKB-KW"/>
</dbReference>
<accession>A0A413PVD4</accession>
<organism evidence="6 11">
    <name type="scientific">Anaerobutyricum hallii</name>
    <dbReference type="NCBI Taxonomy" id="39488"/>
    <lineage>
        <taxon>Bacteria</taxon>
        <taxon>Bacillati</taxon>
        <taxon>Bacillota</taxon>
        <taxon>Clostridia</taxon>
        <taxon>Lachnospirales</taxon>
        <taxon>Lachnospiraceae</taxon>
        <taxon>Anaerobutyricum</taxon>
    </lineage>
</organism>
<evidence type="ECO:0000313" key="6">
    <source>
        <dbReference type="EMBL" id="RGZ80508.1"/>
    </source>
</evidence>
<dbReference type="PROSITE" id="PS51918">
    <property type="entry name" value="RADICAL_SAM"/>
    <property type="match status" value="1"/>
</dbReference>
<dbReference type="CDD" id="cd01335">
    <property type="entry name" value="Radical_SAM"/>
    <property type="match status" value="1"/>
</dbReference>
<feature type="domain" description="Radical SAM core" evidence="5">
    <location>
        <begin position="5"/>
        <end position="229"/>
    </location>
</feature>
<dbReference type="Proteomes" id="UP000283497">
    <property type="component" value="Unassembled WGS sequence"/>
</dbReference>
<dbReference type="Proteomes" id="UP000286561">
    <property type="component" value="Unassembled WGS sequence"/>
</dbReference>
<dbReference type="GO" id="GO:0003824">
    <property type="term" value="F:catalytic activity"/>
    <property type="evidence" value="ECO:0007669"/>
    <property type="project" value="InterPro"/>
</dbReference>
<comment type="caution">
    <text evidence="6">The sequence shown here is derived from an EMBL/GenBank/DDBJ whole genome shotgun (WGS) entry which is preliminary data.</text>
</comment>
<dbReference type="SUPFAM" id="SSF102114">
    <property type="entry name" value="Radical SAM enzymes"/>
    <property type="match status" value="1"/>
</dbReference>
<keyword evidence="10" id="KW-1185">Reference proteome</keyword>
<dbReference type="SMART" id="SM00729">
    <property type="entry name" value="Elp3"/>
    <property type="match status" value="1"/>
</dbReference>
<dbReference type="EMBL" id="QSID01000002">
    <property type="protein sequence ID" value="RHC67346.1"/>
    <property type="molecule type" value="Genomic_DNA"/>
</dbReference>
<keyword evidence="3" id="KW-0408">Iron</keyword>
<protein>
    <submittedName>
        <fullName evidence="6">Radical SAM protein</fullName>
    </submittedName>
</protein>
<dbReference type="SFLD" id="SFLDS00029">
    <property type="entry name" value="Radical_SAM"/>
    <property type="match status" value="1"/>
</dbReference>
<dbReference type="EMBL" id="QRNJ01000043">
    <property type="protein sequence ID" value="RHK37709.1"/>
    <property type="molecule type" value="Genomic_DNA"/>
</dbReference>
<dbReference type="Pfam" id="PF13186">
    <property type="entry name" value="SPASM"/>
    <property type="match status" value="1"/>
</dbReference>
<evidence type="ECO:0000313" key="10">
    <source>
        <dbReference type="Proteomes" id="UP000284621"/>
    </source>
</evidence>
<evidence type="ECO:0000256" key="4">
    <source>
        <dbReference type="ARBA" id="ARBA00023014"/>
    </source>
</evidence>
<keyword evidence="1" id="KW-0949">S-adenosyl-L-methionine</keyword>
<evidence type="ECO:0000313" key="7">
    <source>
        <dbReference type="EMBL" id="RHC67346.1"/>
    </source>
</evidence>
<dbReference type="Pfam" id="PF04055">
    <property type="entry name" value="Radical_SAM"/>
    <property type="match status" value="1"/>
</dbReference>
<proteinExistence type="predicted"/>
<dbReference type="EMBL" id="QSEP01000087">
    <property type="protein sequence ID" value="RGZ80508.1"/>
    <property type="molecule type" value="Genomic_DNA"/>
</dbReference>
<evidence type="ECO:0000313" key="9">
    <source>
        <dbReference type="Proteomes" id="UP000283497"/>
    </source>
</evidence>
<dbReference type="Gene3D" id="3.20.20.70">
    <property type="entry name" value="Aldolase class I"/>
    <property type="match status" value="1"/>
</dbReference>
<dbReference type="Proteomes" id="UP000284621">
    <property type="component" value="Unassembled WGS sequence"/>
</dbReference>
<gene>
    <name evidence="8" type="ORF">DW068_11020</name>
    <name evidence="7" type="ORF">DW833_01470</name>
    <name evidence="6" type="ORF">DW972_11490</name>
</gene>
<sequence>MKEKEYRLKTLFWEATLRCNAFCEFCGSRCGEMSCNEISGEKIEKVFEDIADAYNPGSIMINVTGGEPILRKDLFEVMAKASAMGFPWGMVSNGSLIDKCIIQKMKQSGMKTISISLDGMEETHNRLRKIENGFQKTVQAIKDLKQAAFLNQIEVTTVVNHYNIEQLEEMYSMIKSFGIDSWRVAVADSIGRAKENQKLLLGKREFQQYCTFLDRHRFDTELRIITSCSHYLGKNDNKYRANPFSCETGKSVASILANGDIFVCPNVERRKELIQGNVQKDNFVEVWENKFEFFRSETRCQSKKCKTCKDWESCRGDSLHTWNFEKKEPSFCIKDYMEDIFYSKELPMELIKKMKSQVKDRMIGIKISSKSQTDQCVYFSPNASEELFYYFHFGKKHPRNMDELMAGLAGHVINDNIVLVEFIVPIELDTRSSDKAVFSNNSYNKLQEELKIMNKARENCDEELQLFSSELQLVGTIHSHPGNLRTIMSIPDMGLHKYLSEHIDTYKTTTILNAQKRQIASYGDTEFCSADIIFLEAEQQIARWNLVK</sequence>
<dbReference type="InterPro" id="IPR013785">
    <property type="entry name" value="Aldolase_TIM"/>
</dbReference>
<dbReference type="InterPro" id="IPR007197">
    <property type="entry name" value="rSAM"/>
</dbReference>
<dbReference type="PANTHER" id="PTHR11228:SF7">
    <property type="entry name" value="PQQA PEPTIDE CYCLASE"/>
    <property type="match status" value="1"/>
</dbReference>
<evidence type="ECO:0000256" key="2">
    <source>
        <dbReference type="ARBA" id="ARBA00022723"/>
    </source>
</evidence>
<evidence type="ECO:0000313" key="8">
    <source>
        <dbReference type="EMBL" id="RHK37709.1"/>
    </source>
</evidence>
<dbReference type="InterPro" id="IPR050377">
    <property type="entry name" value="Radical_SAM_PqqE_MftC-like"/>
</dbReference>
<dbReference type="RefSeq" id="WP_118314809.1">
    <property type="nucleotide sequence ID" value="NZ_CABJFJ010000002.1"/>
</dbReference>
<keyword evidence="2" id="KW-0479">Metal-binding</keyword>